<dbReference type="SUPFAM" id="SSF51905">
    <property type="entry name" value="FAD/NAD(P)-binding domain"/>
    <property type="match status" value="1"/>
</dbReference>
<dbReference type="PANTHER" id="PTHR43004:SF19">
    <property type="entry name" value="BINDING MONOOXYGENASE, PUTATIVE (JCVI)-RELATED"/>
    <property type="match status" value="1"/>
</dbReference>
<accession>A0AAE0WX18</accession>
<keyword evidence="9" id="KW-1185">Reference proteome</keyword>
<evidence type="ECO:0000256" key="3">
    <source>
        <dbReference type="ARBA" id="ARBA00022630"/>
    </source>
</evidence>
<organism evidence="8 9">
    <name type="scientific">Recurvomyces mirabilis</name>
    <dbReference type="NCBI Taxonomy" id="574656"/>
    <lineage>
        <taxon>Eukaryota</taxon>
        <taxon>Fungi</taxon>
        <taxon>Dikarya</taxon>
        <taxon>Ascomycota</taxon>
        <taxon>Pezizomycotina</taxon>
        <taxon>Dothideomycetes</taxon>
        <taxon>Dothideomycetidae</taxon>
        <taxon>Mycosphaerellales</taxon>
        <taxon>Teratosphaeriaceae</taxon>
        <taxon>Recurvomyces</taxon>
    </lineage>
</organism>
<feature type="transmembrane region" description="Helical" evidence="6">
    <location>
        <begin position="20"/>
        <end position="40"/>
    </location>
</feature>
<comment type="similarity">
    <text evidence="2">Belongs to the PheA/TfdB FAD monooxygenase family.</text>
</comment>
<dbReference type="GO" id="GO:0016709">
    <property type="term" value="F:oxidoreductase activity, acting on paired donors, with incorporation or reduction of molecular oxygen, NAD(P)H as one donor, and incorporation of one atom of oxygen"/>
    <property type="evidence" value="ECO:0007669"/>
    <property type="project" value="UniProtKB-ARBA"/>
</dbReference>
<dbReference type="SUPFAM" id="SSF52833">
    <property type="entry name" value="Thioredoxin-like"/>
    <property type="match status" value="1"/>
</dbReference>
<dbReference type="GO" id="GO:0071949">
    <property type="term" value="F:FAD binding"/>
    <property type="evidence" value="ECO:0007669"/>
    <property type="project" value="InterPro"/>
</dbReference>
<proteinExistence type="inferred from homology"/>
<feature type="transmembrane region" description="Helical" evidence="6">
    <location>
        <begin position="61"/>
        <end position="84"/>
    </location>
</feature>
<keyword evidence="3" id="KW-0285">Flavoprotein</keyword>
<evidence type="ECO:0000313" key="9">
    <source>
        <dbReference type="Proteomes" id="UP001274830"/>
    </source>
</evidence>
<keyword evidence="6" id="KW-0812">Transmembrane</keyword>
<evidence type="ECO:0000256" key="5">
    <source>
        <dbReference type="ARBA" id="ARBA00023002"/>
    </source>
</evidence>
<evidence type="ECO:0000256" key="6">
    <source>
        <dbReference type="SAM" id="Phobius"/>
    </source>
</evidence>
<dbReference type="Pfam" id="PF01494">
    <property type="entry name" value="FAD_binding_3"/>
    <property type="match status" value="1"/>
</dbReference>
<evidence type="ECO:0000256" key="2">
    <source>
        <dbReference type="ARBA" id="ARBA00007801"/>
    </source>
</evidence>
<reference evidence="8" key="1">
    <citation type="submission" date="2023-07" db="EMBL/GenBank/DDBJ databases">
        <title>Black Yeasts Isolated from many extreme environments.</title>
        <authorList>
            <person name="Coleine C."/>
            <person name="Stajich J.E."/>
            <person name="Selbmann L."/>
        </authorList>
    </citation>
    <scope>NUCLEOTIDE SEQUENCE</scope>
    <source>
        <strain evidence="8">CCFEE 5485</strain>
    </source>
</reference>
<dbReference type="AlphaFoldDB" id="A0AAE0WX18"/>
<dbReference type="InterPro" id="IPR002938">
    <property type="entry name" value="FAD-bd"/>
</dbReference>
<protein>
    <recommendedName>
        <fullName evidence="7">FAD-binding domain-containing protein</fullName>
    </recommendedName>
</protein>
<keyword evidence="6" id="KW-0472">Membrane</keyword>
<gene>
    <name evidence="8" type="ORF">LTR78_000342</name>
</gene>
<keyword evidence="5" id="KW-0560">Oxidoreductase</keyword>
<comment type="cofactor">
    <cofactor evidence="1">
        <name>FAD</name>
        <dbReference type="ChEBI" id="CHEBI:57692"/>
    </cofactor>
</comment>
<dbReference type="InterPro" id="IPR036188">
    <property type="entry name" value="FAD/NAD-bd_sf"/>
</dbReference>
<dbReference type="EMBL" id="JAUTXT010000001">
    <property type="protein sequence ID" value="KAK3679965.1"/>
    <property type="molecule type" value="Genomic_DNA"/>
</dbReference>
<dbReference type="Gene3D" id="3.40.30.120">
    <property type="match status" value="1"/>
</dbReference>
<name>A0AAE0WX18_9PEZI</name>
<dbReference type="PANTHER" id="PTHR43004">
    <property type="entry name" value="TRK SYSTEM POTASSIUM UPTAKE PROTEIN"/>
    <property type="match status" value="1"/>
</dbReference>
<dbReference type="PRINTS" id="PR00420">
    <property type="entry name" value="RNGMNOXGNASE"/>
</dbReference>
<evidence type="ECO:0000256" key="4">
    <source>
        <dbReference type="ARBA" id="ARBA00022827"/>
    </source>
</evidence>
<keyword evidence="4" id="KW-0274">FAD</keyword>
<evidence type="ECO:0000259" key="7">
    <source>
        <dbReference type="Pfam" id="PF01494"/>
    </source>
</evidence>
<dbReference type="InterPro" id="IPR050641">
    <property type="entry name" value="RIFMO-like"/>
</dbReference>
<sequence length="608" mass="67767">MGYLDLYNELLRLGASHPTSISIASALALVTTIIILWQSFQARRPLQDRRIFLPDSKAKALPVLIVGAGPTGLTLASLLARYGVPFRIIEKKPALSKWTKATNLMQRNQEVMFALGLQRQLEAVSGHMSRLMVLAYGTCFGPRTMYLKETPFHKVLLCGQHNYERILAEDLESRGIEIEFTTKLSGLTQGSDSVVAKLMCGNEEEQGAFSYVVGCDGYAGVTKTWTKLDFQTTKTGVGIRQIDCHLKWKRLETAEQMWLLYFDRGFAAIIPLPEQTWRILFVQPKEDFPQRDPTLNEMQTELRQVSGDDSVQLSLPQWFSYTDLSMGIGPGMIDGRIILAGDVSNPILPNGGQGMNTGIGDAFNLGWKLAAVYKHSAPTALLATYDEERHALRKTLQVAQYNSLKYTTLYTPYLMQLAFRWFAEPLLNAGGEFAMAKAFSELTINVRSSSLSIEKQRSSGVRAGDRALDAAVVDGTATINIYDIIYRGGWTLLAFTGRASYNGNQQVLSALQMLPETPLAAFIISTQAATVSHFQVLYDLDEVAHRVYGVFRPTIYLVRPDGHVAVRIRPSQMNALLEFMRVWIPDASQAFVVPTAPAKKIPQKYREN</sequence>
<comment type="caution">
    <text evidence="8">The sequence shown here is derived from an EMBL/GenBank/DDBJ whole genome shotgun (WGS) entry which is preliminary data.</text>
</comment>
<dbReference type="Gene3D" id="3.50.50.60">
    <property type="entry name" value="FAD/NAD(P)-binding domain"/>
    <property type="match status" value="1"/>
</dbReference>
<dbReference type="Proteomes" id="UP001274830">
    <property type="component" value="Unassembled WGS sequence"/>
</dbReference>
<evidence type="ECO:0000256" key="1">
    <source>
        <dbReference type="ARBA" id="ARBA00001974"/>
    </source>
</evidence>
<feature type="domain" description="FAD-binding" evidence="7">
    <location>
        <begin position="62"/>
        <end position="394"/>
    </location>
</feature>
<keyword evidence="6" id="KW-1133">Transmembrane helix</keyword>
<dbReference type="InterPro" id="IPR036249">
    <property type="entry name" value="Thioredoxin-like_sf"/>
</dbReference>
<evidence type="ECO:0000313" key="8">
    <source>
        <dbReference type="EMBL" id="KAK3679965.1"/>
    </source>
</evidence>
<dbReference type="Gene3D" id="3.30.70.2450">
    <property type="match status" value="1"/>
</dbReference>